<feature type="transmembrane region" description="Helical" evidence="8">
    <location>
        <begin position="380"/>
        <end position="404"/>
    </location>
</feature>
<feature type="region of interest" description="Disordered" evidence="7">
    <location>
        <begin position="1"/>
        <end position="38"/>
    </location>
</feature>
<feature type="domain" description="MacB-like periplasmic core" evidence="10">
    <location>
        <begin position="52"/>
        <end position="265"/>
    </location>
</feature>
<evidence type="ECO:0000313" key="12">
    <source>
        <dbReference type="Proteomes" id="UP000546642"/>
    </source>
</evidence>
<evidence type="ECO:0000259" key="9">
    <source>
        <dbReference type="Pfam" id="PF02687"/>
    </source>
</evidence>
<comment type="caution">
    <text evidence="11">The sequence shown here is derived from an EMBL/GenBank/DDBJ whole genome shotgun (WGS) entry which is preliminary data.</text>
</comment>
<evidence type="ECO:0000256" key="1">
    <source>
        <dbReference type="ARBA" id="ARBA00004651"/>
    </source>
</evidence>
<evidence type="ECO:0000256" key="7">
    <source>
        <dbReference type="SAM" id="MobiDB-lite"/>
    </source>
</evidence>
<accession>A0A7W9YMA7</accession>
<evidence type="ECO:0000256" key="6">
    <source>
        <dbReference type="ARBA" id="ARBA00038076"/>
    </source>
</evidence>
<evidence type="ECO:0000256" key="5">
    <source>
        <dbReference type="ARBA" id="ARBA00023136"/>
    </source>
</evidence>
<feature type="domain" description="ABC3 transporter permease C-terminal" evidence="9">
    <location>
        <begin position="303"/>
        <end position="413"/>
    </location>
</feature>
<keyword evidence="3 8" id="KW-0812">Transmembrane</keyword>
<comment type="subcellular location">
    <subcellularLocation>
        <location evidence="1">Cell membrane</location>
        <topology evidence="1">Multi-pass membrane protein</topology>
    </subcellularLocation>
</comment>
<feature type="transmembrane region" description="Helical" evidence="8">
    <location>
        <begin position="51"/>
        <end position="71"/>
    </location>
</feature>
<protein>
    <submittedName>
        <fullName evidence="11">Putative ABC transport system permease protein</fullName>
    </submittedName>
</protein>
<evidence type="ECO:0000256" key="3">
    <source>
        <dbReference type="ARBA" id="ARBA00022692"/>
    </source>
</evidence>
<comment type="similarity">
    <text evidence="6">Belongs to the ABC-4 integral membrane protein family.</text>
</comment>
<dbReference type="RefSeq" id="WP_184079010.1">
    <property type="nucleotide sequence ID" value="NZ_JACHDS010000001.1"/>
</dbReference>
<reference evidence="11 12" key="1">
    <citation type="submission" date="2020-08" db="EMBL/GenBank/DDBJ databases">
        <title>Sequencing the genomes of 1000 actinobacteria strains.</title>
        <authorList>
            <person name="Klenk H.-P."/>
        </authorList>
    </citation>
    <scope>NUCLEOTIDE SEQUENCE [LARGE SCALE GENOMIC DNA]</scope>
    <source>
        <strain evidence="11 12">DSM 46659</strain>
    </source>
</reference>
<name>A0A7W9YMA7_9ACTN</name>
<evidence type="ECO:0000259" key="10">
    <source>
        <dbReference type="Pfam" id="PF12704"/>
    </source>
</evidence>
<dbReference type="Pfam" id="PF02687">
    <property type="entry name" value="FtsX"/>
    <property type="match status" value="1"/>
</dbReference>
<gene>
    <name evidence="11" type="ORF">HNR23_004833</name>
</gene>
<evidence type="ECO:0000256" key="4">
    <source>
        <dbReference type="ARBA" id="ARBA00022989"/>
    </source>
</evidence>
<keyword evidence="4 8" id="KW-1133">Transmembrane helix</keyword>
<keyword evidence="2" id="KW-1003">Cell membrane</keyword>
<dbReference type="GO" id="GO:0005886">
    <property type="term" value="C:plasma membrane"/>
    <property type="evidence" value="ECO:0007669"/>
    <property type="project" value="UniProtKB-SubCell"/>
</dbReference>
<dbReference type="Proteomes" id="UP000546642">
    <property type="component" value="Unassembled WGS sequence"/>
</dbReference>
<dbReference type="Pfam" id="PF12704">
    <property type="entry name" value="MacB_PCD"/>
    <property type="match status" value="1"/>
</dbReference>
<dbReference type="InterPro" id="IPR025857">
    <property type="entry name" value="MacB_PCD"/>
</dbReference>
<dbReference type="GO" id="GO:0022857">
    <property type="term" value="F:transmembrane transporter activity"/>
    <property type="evidence" value="ECO:0007669"/>
    <property type="project" value="TreeGrafter"/>
</dbReference>
<dbReference type="InterPro" id="IPR003838">
    <property type="entry name" value="ABC3_permease_C"/>
</dbReference>
<organism evidence="11 12">
    <name type="scientific">Nocardiopsis mwathae</name>
    <dbReference type="NCBI Taxonomy" id="1472723"/>
    <lineage>
        <taxon>Bacteria</taxon>
        <taxon>Bacillati</taxon>
        <taxon>Actinomycetota</taxon>
        <taxon>Actinomycetes</taxon>
        <taxon>Streptosporangiales</taxon>
        <taxon>Nocardiopsidaceae</taxon>
        <taxon>Nocardiopsis</taxon>
    </lineage>
</organism>
<evidence type="ECO:0000256" key="8">
    <source>
        <dbReference type="SAM" id="Phobius"/>
    </source>
</evidence>
<feature type="transmembrane region" description="Helical" evidence="8">
    <location>
        <begin position="344"/>
        <end position="368"/>
    </location>
</feature>
<proteinExistence type="inferred from homology"/>
<evidence type="ECO:0000313" key="11">
    <source>
        <dbReference type="EMBL" id="MBB6174773.1"/>
    </source>
</evidence>
<feature type="transmembrane region" description="Helical" evidence="8">
    <location>
        <begin position="298"/>
        <end position="323"/>
    </location>
</feature>
<dbReference type="AlphaFoldDB" id="A0A7W9YMA7"/>
<sequence length="421" mass="43154">MPWGRWRADGATGRPPRPRRRRRTGPRPARLSPADLLRTGASGLRTRPVRVVLSALGIAIGIAAMVAVVGISSSSRAALDAQLASLGTNLITAAPGDSLFGGSAKLPEQAAGSAGRIDGVERVSQVAEVKDASVYRSDRIPKAESGGITVYGADLDLPGTLRADVRAGEWLNEATSEYPAVVLGSKAAERLGITGIGPDTRVLIGDEYFSVVGVLDPVALAPEIDTAALIGWDAAADRFGMDGHPTGVYVRADPERVADVRDLLAAAVNPEKPFEVKVSRPSDALQAQDAADQAFTGLLLGLGGVALLVGGVGVANTMVISVLERRGEIGLRRALGATRRQIRGQFLVEAMVLSALGGFAGAVLGALVTSGYAVSQGWLIAIPPWALVGGVLATIAIGALAGLLPAMRAARLAPTAALGSG</sequence>
<dbReference type="PANTHER" id="PTHR30572">
    <property type="entry name" value="MEMBRANE COMPONENT OF TRANSPORTER-RELATED"/>
    <property type="match status" value="1"/>
</dbReference>
<evidence type="ECO:0000256" key="2">
    <source>
        <dbReference type="ARBA" id="ARBA00022475"/>
    </source>
</evidence>
<dbReference type="InterPro" id="IPR050250">
    <property type="entry name" value="Macrolide_Exporter_MacB"/>
</dbReference>
<dbReference type="EMBL" id="JACHDS010000001">
    <property type="protein sequence ID" value="MBB6174773.1"/>
    <property type="molecule type" value="Genomic_DNA"/>
</dbReference>
<keyword evidence="12" id="KW-1185">Reference proteome</keyword>
<dbReference type="PANTHER" id="PTHR30572:SF4">
    <property type="entry name" value="ABC TRANSPORTER PERMEASE YTRF"/>
    <property type="match status" value="1"/>
</dbReference>
<feature type="compositionally biased region" description="Basic residues" evidence="7">
    <location>
        <begin position="16"/>
        <end position="25"/>
    </location>
</feature>
<keyword evidence="5 8" id="KW-0472">Membrane</keyword>